<dbReference type="InterPro" id="IPR046109">
    <property type="entry name" value="DUF6046"/>
</dbReference>
<evidence type="ECO:0000313" key="3">
    <source>
        <dbReference type="Proteomes" id="UP001348817"/>
    </source>
</evidence>
<gene>
    <name evidence="2" type="ORF">FUAX_32970</name>
</gene>
<dbReference type="Pfam" id="PF19512">
    <property type="entry name" value="DUF6046"/>
    <property type="match status" value="1"/>
</dbReference>
<organism evidence="2 3">
    <name type="scientific">Fulvitalea axinellae</name>
    <dbReference type="NCBI Taxonomy" id="1182444"/>
    <lineage>
        <taxon>Bacteria</taxon>
        <taxon>Pseudomonadati</taxon>
        <taxon>Bacteroidota</taxon>
        <taxon>Cytophagia</taxon>
        <taxon>Cytophagales</taxon>
        <taxon>Persicobacteraceae</taxon>
        <taxon>Fulvitalea</taxon>
    </lineage>
</organism>
<protein>
    <recommendedName>
        <fullName evidence="1">DUF6046 domain-containing protein</fullName>
    </recommendedName>
</protein>
<dbReference type="Proteomes" id="UP001348817">
    <property type="component" value="Chromosome"/>
</dbReference>
<evidence type="ECO:0000313" key="2">
    <source>
        <dbReference type="EMBL" id="BDD10865.1"/>
    </source>
</evidence>
<dbReference type="KEGG" id="fax:FUAX_32970"/>
<reference evidence="2 3" key="1">
    <citation type="submission" date="2021-12" db="EMBL/GenBank/DDBJ databases">
        <title>Genome sequencing of bacteria with rrn-lacking chromosome and rrn-plasmid.</title>
        <authorList>
            <person name="Anda M."/>
            <person name="Iwasaki W."/>
        </authorList>
    </citation>
    <scope>NUCLEOTIDE SEQUENCE [LARGE SCALE GENOMIC DNA]</scope>
    <source>
        <strain evidence="2 3">DSM 100852</strain>
    </source>
</reference>
<evidence type="ECO:0000259" key="1">
    <source>
        <dbReference type="Pfam" id="PF19512"/>
    </source>
</evidence>
<keyword evidence="3" id="KW-1185">Reference proteome</keyword>
<sequence length="200" mass="22097">MAEFDLNGLYEEVAGYRGYPFPVDLDKLPKAVLDQQRNRYRLLTGQAVDGQTVIAPVTLGDVALGHVEEGKTTVGLQPMVVLEGKKRIVKSVIAGGLYDGTVKEFINFDDYKIRVFGVLANRKTQGAYPVDEADLLKGLWLRNESLFFSNVATDGLFENVVITDIKLKELNKAPGMQLYEIKAISDSTLDAERLKGNAKT</sequence>
<feature type="domain" description="DUF6046" evidence="1">
    <location>
        <begin position="77"/>
        <end position="189"/>
    </location>
</feature>
<dbReference type="RefSeq" id="WP_338392393.1">
    <property type="nucleotide sequence ID" value="NZ_AP025314.1"/>
</dbReference>
<name>A0AAU9CN88_9BACT</name>
<proteinExistence type="predicted"/>
<accession>A0AAU9CN88</accession>
<dbReference type="EMBL" id="AP025314">
    <property type="protein sequence ID" value="BDD10865.1"/>
    <property type="molecule type" value="Genomic_DNA"/>
</dbReference>
<dbReference type="AlphaFoldDB" id="A0AAU9CN88"/>